<dbReference type="RefSeq" id="WP_207224515.1">
    <property type="nucleotide sequence ID" value="NZ_SHKN01000005.1"/>
</dbReference>
<dbReference type="InterPro" id="IPR050054">
    <property type="entry name" value="UPRTase/APRTase"/>
</dbReference>
<comment type="function">
    <text evidence="2 11">Catalyzes a salvage reaction resulting in the formation of AMP, that is energically less costly than de novo synthesis.</text>
</comment>
<comment type="subunit">
    <text evidence="11">Homodimer.</text>
</comment>
<evidence type="ECO:0000256" key="5">
    <source>
        <dbReference type="ARBA" id="ARBA00008391"/>
    </source>
</evidence>
<dbReference type="SUPFAM" id="SSF53271">
    <property type="entry name" value="PRTase-like"/>
    <property type="match status" value="1"/>
</dbReference>
<reference evidence="13 14" key="1">
    <citation type="submission" date="2019-02" db="EMBL/GenBank/DDBJ databases">
        <title>Genomic Encyclopedia of Type Strains, Phase IV (KMG-IV): sequencing the most valuable type-strain genomes for metagenomic binning, comparative biology and taxonomic classification.</title>
        <authorList>
            <person name="Goeker M."/>
        </authorList>
    </citation>
    <scope>NUCLEOTIDE SEQUENCE [LARGE SCALE GENOMIC DNA]</scope>
    <source>
        <strain evidence="13 14">DSM 28825</strain>
    </source>
</reference>
<dbReference type="AlphaFoldDB" id="A0A4Q7V4D2"/>
<dbReference type="HAMAP" id="MF_00004">
    <property type="entry name" value="Aden_phosphoribosyltr"/>
    <property type="match status" value="1"/>
</dbReference>
<dbReference type="NCBIfam" id="NF002636">
    <property type="entry name" value="PRK02304.1-5"/>
    <property type="match status" value="1"/>
</dbReference>
<evidence type="ECO:0000256" key="9">
    <source>
        <dbReference type="ARBA" id="ARBA00022679"/>
    </source>
</evidence>
<dbReference type="GO" id="GO:0006168">
    <property type="term" value="P:adenine salvage"/>
    <property type="evidence" value="ECO:0007669"/>
    <property type="project" value="InterPro"/>
</dbReference>
<dbReference type="UniPathway" id="UPA00588">
    <property type="reaction ID" value="UER00646"/>
</dbReference>
<evidence type="ECO:0000259" key="12">
    <source>
        <dbReference type="Pfam" id="PF00156"/>
    </source>
</evidence>
<accession>A0A4Q7V4D2</accession>
<comment type="similarity">
    <text evidence="5 11">Belongs to the purine/pyrimidine phosphoribosyltransferase family.</text>
</comment>
<proteinExistence type="inferred from homology"/>
<keyword evidence="14" id="KW-1185">Reference proteome</keyword>
<evidence type="ECO:0000256" key="6">
    <source>
        <dbReference type="ARBA" id="ARBA00011893"/>
    </source>
</evidence>
<evidence type="ECO:0000256" key="2">
    <source>
        <dbReference type="ARBA" id="ARBA00003968"/>
    </source>
</evidence>
<gene>
    <name evidence="11" type="primary">apt</name>
    <name evidence="13" type="ORF">EV201_3161</name>
</gene>
<dbReference type="GO" id="GO:0006166">
    <property type="term" value="P:purine ribonucleoside salvage"/>
    <property type="evidence" value="ECO:0007669"/>
    <property type="project" value="UniProtKB-UniRule"/>
</dbReference>
<sequence length="182" mass="20670">MEKEIKMDVKLQEAKDSIRDIVDFPKEGIVFKDITTMLKDEKHLNTLVESLYEQYKDKGITKIVGLESRGFILGTVLAYKLGAGFVPVRKPGKLPAPTYSEKYSLEYGEDEMFIHQDALNSEDVILLHDDLLATGGTAKASINLISKFNVKNVFVNFLVELDFLNGREKLDTDYQVDSLFHF</sequence>
<dbReference type="GO" id="GO:0003999">
    <property type="term" value="F:adenine phosphoribosyltransferase activity"/>
    <property type="evidence" value="ECO:0007669"/>
    <property type="project" value="UniProtKB-UniRule"/>
</dbReference>
<dbReference type="InterPro" id="IPR029057">
    <property type="entry name" value="PRTase-like"/>
</dbReference>
<dbReference type="Gene3D" id="3.40.50.2020">
    <property type="match status" value="1"/>
</dbReference>
<organism evidence="13 14">
    <name type="scientific">Ancylomarina subtilis</name>
    <dbReference type="NCBI Taxonomy" id="1639035"/>
    <lineage>
        <taxon>Bacteria</taxon>
        <taxon>Pseudomonadati</taxon>
        <taxon>Bacteroidota</taxon>
        <taxon>Bacteroidia</taxon>
        <taxon>Marinilabiliales</taxon>
        <taxon>Marinifilaceae</taxon>
        <taxon>Ancylomarina</taxon>
    </lineage>
</organism>
<dbReference type="GO" id="GO:0002055">
    <property type="term" value="F:adenine binding"/>
    <property type="evidence" value="ECO:0007669"/>
    <property type="project" value="TreeGrafter"/>
</dbReference>
<evidence type="ECO:0000313" key="14">
    <source>
        <dbReference type="Proteomes" id="UP000293562"/>
    </source>
</evidence>
<dbReference type="NCBIfam" id="NF002634">
    <property type="entry name" value="PRK02304.1-3"/>
    <property type="match status" value="1"/>
</dbReference>
<dbReference type="Proteomes" id="UP000293562">
    <property type="component" value="Unassembled WGS sequence"/>
</dbReference>
<evidence type="ECO:0000256" key="8">
    <source>
        <dbReference type="ARBA" id="ARBA00022676"/>
    </source>
</evidence>
<evidence type="ECO:0000256" key="7">
    <source>
        <dbReference type="ARBA" id="ARBA00022490"/>
    </source>
</evidence>
<dbReference type="GO" id="GO:0005737">
    <property type="term" value="C:cytoplasm"/>
    <property type="evidence" value="ECO:0007669"/>
    <property type="project" value="UniProtKB-SubCell"/>
</dbReference>
<dbReference type="GO" id="GO:0016208">
    <property type="term" value="F:AMP binding"/>
    <property type="evidence" value="ECO:0007669"/>
    <property type="project" value="TreeGrafter"/>
</dbReference>
<comment type="caution">
    <text evidence="13">The sequence shown here is derived from an EMBL/GenBank/DDBJ whole genome shotgun (WGS) entry which is preliminary data.</text>
</comment>
<keyword evidence="9 11" id="KW-0808">Transferase</keyword>
<evidence type="ECO:0000256" key="4">
    <source>
        <dbReference type="ARBA" id="ARBA00004659"/>
    </source>
</evidence>
<dbReference type="FunFam" id="3.40.50.2020:FF:000021">
    <property type="entry name" value="Adenine phosphoribosyltransferase"/>
    <property type="match status" value="1"/>
</dbReference>
<dbReference type="EC" id="2.4.2.7" evidence="6 11"/>
<dbReference type="InterPro" id="IPR000836">
    <property type="entry name" value="PRTase_dom"/>
</dbReference>
<comment type="pathway">
    <text evidence="4 11">Purine metabolism; AMP biosynthesis via salvage pathway; AMP from adenine: step 1/1.</text>
</comment>
<name>A0A4Q7V4D2_9BACT</name>
<dbReference type="PANTHER" id="PTHR32315:SF3">
    <property type="entry name" value="ADENINE PHOSPHORIBOSYLTRANSFERASE"/>
    <property type="match status" value="1"/>
</dbReference>
<dbReference type="PANTHER" id="PTHR32315">
    <property type="entry name" value="ADENINE PHOSPHORIBOSYLTRANSFERASE"/>
    <property type="match status" value="1"/>
</dbReference>
<evidence type="ECO:0000256" key="11">
    <source>
        <dbReference type="HAMAP-Rule" id="MF_00004"/>
    </source>
</evidence>
<dbReference type="InterPro" id="IPR005764">
    <property type="entry name" value="Ade_phspho_trans"/>
</dbReference>
<evidence type="ECO:0000313" key="13">
    <source>
        <dbReference type="EMBL" id="RZT91346.1"/>
    </source>
</evidence>
<evidence type="ECO:0000256" key="10">
    <source>
        <dbReference type="ARBA" id="ARBA00022726"/>
    </source>
</evidence>
<dbReference type="Pfam" id="PF00156">
    <property type="entry name" value="Pribosyltran"/>
    <property type="match status" value="1"/>
</dbReference>
<dbReference type="EMBL" id="SHKN01000005">
    <property type="protein sequence ID" value="RZT91346.1"/>
    <property type="molecule type" value="Genomic_DNA"/>
</dbReference>
<feature type="domain" description="Phosphoribosyltransferase" evidence="12">
    <location>
        <begin position="38"/>
        <end position="155"/>
    </location>
</feature>
<dbReference type="NCBIfam" id="TIGR01090">
    <property type="entry name" value="apt"/>
    <property type="match status" value="1"/>
</dbReference>
<evidence type="ECO:0000256" key="1">
    <source>
        <dbReference type="ARBA" id="ARBA00000868"/>
    </source>
</evidence>
<comment type="catalytic activity">
    <reaction evidence="1 11">
        <text>AMP + diphosphate = 5-phospho-alpha-D-ribose 1-diphosphate + adenine</text>
        <dbReference type="Rhea" id="RHEA:16609"/>
        <dbReference type="ChEBI" id="CHEBI:16708"/>
        <dbReference type="ChEBI" id="CHEBI:33019"/>
        <dbReference type="ChEBI" id="CHEBI:58017"/>
        <dbReference type="ChEBI" id="CHEBI:456215"/>
        <dbReference type="EC" id="2.4.2.7"/>
    </reaction>
</comment>
<comment type="subcellular location">
    <subcellularLocation>
        <location evidence="3 11">Cytoplasm</location>
    </subcellularLocation>
</comment>
<keyword evidence="10 11" id="KW-0660">Purine salvage</keyword>
<keyword evidence="8 11" id="KW-0328">Glycosyltransferase</keyword>
<dbReference type="GO" id="GO:0044209">
    <property type="term" value="P:AMP salvage"/>
    <property type="evidence" value="ECO:0007669"/>
    <property type="project" value="UniProtKB-UniRule"/>
</dbReference>
<dbReference type="CDD" id="cd06223">
    <property type="entry name" value="PRTases_typeI"/>
    <property type="match status" value="1"/>
</dbReference>
<keyword evidence="7 11" id="KW-0963">Cytoplasm</keyword>
<evidence type="ECO:0000256" key="3">
    <source>
        <dbReference type="ARBA" id="ARBA00004496"/>
    </source>
</evidence>
<protein>
    <recommendedName>
        <fullName evidence="6 11">Adenine phosphoribosyltransferase</fullName>
        <shortName evidence="11">APRT</shortName>
        <ecNumber evidence="6 11">2.4.2.7</ecNumber>
    </recommendedName>
</protein>